<feature type="transmembrane region" description="Helical" evidence="1">
    <location>
        <begin position="91"/>
        <end position="112"/>
    </location>
</feature>
<keyword evidence="1" id="KW-1133">Transmembrane helix</keyword>
<dbReference type="PANTHER" id="PTHR40465">
    <property type="entry name" value="CHROMOSOME 1, WHOLE GENOME SHOTGUN SEQUENCE"/>
    <property type="match status" value="1"/>
</dbReference>
<dbReference type="Proteomes" id="UP000053558">
    <property type="component" value="Unassembled WGS sequence"/>
</dbReference>
<keyword evidence="1" id="KW-0472">Membrane</keyword>
<dbReference type="InterPro" id="IPR045339">
    <property type="entry name" value="DUF6534"/>
</dbReference>
<evidence type="ECO:0000313" key="4">
    <source>
        <dbReference type="Proteomes" id="UP000053558"/>
    </source>
</evidence>
<keyword evidence="4" id="KW-1185">Reference proteome</keyword>
<evidence type="ECO:0000313" key="3">
    <source>
        <dbReference type="EMBL" id="EIW80618.1"/>
    </source>
</evidence>
<dbReference type="PANTHER" id="PTHR40465:SF1">
    <property type="entry name" value="DUF6534 DOMAIN-CONTAINING PROTEIN"/>
    <property type="match status" value="1"/>
</dbReference>
<organism evidence="3 4">
    <name type="scientific">Coniophora puteana (strain RWD-64-598)</name>
    <name type="common">Brown rot fungus</name>
    <dbReference type="NCBI Taxonomy" id="741705"/>
    <lineage>
        <taxon>Eukaryota</taxon>
        <taxon>Fungi</taxon>
        <taxon>Dikarya</taxon>
        <taxon>Basidiomycota</taxon>
        <taxon>Agaricomycotina</taxon>
        <taxon>Agaricomycetes</taxon>
        <taxon>Agaricomycetidae</taxon>
        <taxon>Boletales</taxon>
        <taxon>Coniophorineae</taxon>
        <taxon>Coniophoraceae</taxon>
        <taxon>Coniophora</taxon>
    </lineage>
</organism>
<evidence type="ECO:0000259" key="2">
    <source>
        <dbReference type="Pfam" id="PF20152"/>
    </source>
</evidence>
<proteinExistence type="predicted"/>
<sequence>MATCSVPADIIRLLTPNLIGSQLNWALYGVLVVQLSGDVQQVLMGYTQRTCLCSSFRPLFLSGRNYTVLLCLETLYYWPVTASKHNCYGEQLWAVTTGICDIFIAASMTYHLSKKRTGFKKTDKLIDGIIRVIVETGSASVIVVLVAVVLTLGFSKYHYYVAPSLISSKVYSNSLLVVLNNRRSEPNGSEVSISAMNYHEPRGLANPLRREENTATTHISLQRSENERIVMVDLQAVQTRNRESHPSNCVDDASTKA</sequence>
<name>A0A5M3MN68_CONPW</name>
<gene>
    <name evidence="3" type="ORF">CONPUDRAFT_73705</name>
</gene>
<dbReference type="OrthoDB" id="2971182at2759"/>
<feature type="transmembrane region" description="Helical" evidence="1">
    <location>
        <begin position="132"/>
        <end position="154"/>
    </location>
</feature>
<dbReference type="KEGG" id="cput:CONPUDRAFT_73705"/>
<dbReference type="AlphaFoldDB" id="A0A5M3MN68"/>
<reference evidence="4" key="1">
    <citation type="journal article" date="2012" name="Science">
        <title>The Paleozoic origin of enzymatic lignin decomposition reconstructed from 31 fungal genomes.</title>
        <authorList>
            <person name="Floudas D."/>
            <person name="Binder M."/>
            <person name="Riley R."/>
            <person name="Barry K."/>
            <person name="Blanchette R.A."/>
            <person name="Henrissat B."/>
            <person name="Martinez A.T."/>
            <person name="Otillar R."/>
            <person name="Spatafora J.W."/>
            <person name="Yadav J.S."/>
            <person name="Aerts A."/>
            <person name="Benoit I."/>
            <person name="Boyd A."/>
            <person name="Carlson A."/>
            <person name="Copeland A."/>
            <person name="Coutinho P.M."/>
            <person name="de Vries R.P."/>
            <person name="Ferreira P."/>
            <person name="Findley K."/>
            <person name="Foster B."/>
            <person name="Gaskell J."/>
            <person name="Glotzer D."/>
            <person name="Gorecki P."/>
            <person name="Heitman J."/>
            <person name="Hesse C."/>
            <person name="Hori C."/>
            <person name="Igarashi K."/>
            <person name="Jurgens J.A."/>
            <person name="Kallen N."/>
            <person name="Kersten P."/>
            <person name="Kohler A."/>
            <person name="Kuees U."/>
            <person name="Kumar T.K.A."/>
            <person name="Kuo A."/>
            <person name="LaButti K."/>
            <person name="Larrondo L.F."/>
            <person name="Lindquist E."/>
            <person name="Ling A."/>
            <person name="Lombard V."/>
            <person name="Lucas S."/>
            <person name="Lundell T."/>
            <person name="Martin R."/>
            <person name="McLaughlin D.J."/>
            <person name="Morgenstern I."/>
            <person name="Morin E."/>
            <person name="Murat C."/>
            <person name="Nagy L.G."/>
            <person name="Nolan M."/>
            <person name="Ohm R.A."/>
            <person name="Patyshakuliyeva A."/>
            <person name="Rokas A."/>
            <person name="Ruiz-Duenas F.J."/>
            <person name="Sabat G."/>
            <person name="Salamov A."/>
            <person name="Samejima M."/>
            <person name="Schmutz J."/>
            <person name="Slot J.C."/>
            <person name="St John F."/>
            <person name="Stenlid J."/>
            <person name="Sun H."/>
            <person name="Sun S."/>
            <person name="Syed K."/>
            <person name="Tsang A."/>
            <person name="Wiebenga A."/>
            <person name="Young D."/>
            <person name="Pisabarro A."/>
            <person name="Eastwood D.C."/>
            <person name="Martin F."/>
            <person name="Cullen D."/>
            <person name="Grigoriev I.V."/>
            <person name="Hibbett D.S."/>
        </authorList>
    </citation>
    <scope>NUCLEOTIDE SEQUENCE [LARGE SCALE GENOMIC DNA]</scope>
    <source>
        <strain evidence="4">RWD-64-598 SS2</strain>
    </source>
</reference>
<dbReference type="RefSeq" id="XP_007769116.1">
    <property type="nucleotide sequence ID" value="XM_007770926.1"/>
</dbReference>
<protein>
    <recommendedName>
        <fullName evidence="2">DUF6534 domain-containing protein</fullName>
    </recommendedName>
</protein>
<dbReference type="Pfam" id="PF20152">
    <property type="entry name" value="DUF6534"/>
    <property type="match status" value="1"/>
</dbReference>
<keyword evidence="1" id="KW-0812">Transmembrane</keyword>
<dbReference type="EMBL" id="JH711579">
    <property type="protein sequence ID" value="EIW80618.1"/>
    <property type="molecule type" value="Genomic_DNA"/>
</dbReference>
<dbReference type="GeneID" id="19209139"/>
<comment type="caution">
    <text evidence="3">The sequence shown here is derived from an EMBL/GenBank/DDBJ whole genome shotgun (WGS) entry which is preliminary data.</text>
</comment>
<accession>A0A5M3MN68</accession>
<feature type="domain" description="DUF6534" evidence="2">
    <location>
        <begin position="99"/>
        <end position="184"/>
    </location>
</feature>
<evidence type="ECO:0000256" key="1">
    <source>
        <dbReference type="SAM" id="Phobius"/>
    </source>
</evidence>